<feature type="domain" description="ABC transporter" evidence="3">
    <location>
        <begin position="1"/>
        <end position="235"/>
    </location>
</feature>
<dbReference type="InterPro" id="IPR003439">
    <property type="entry name" value="ABC_transporter-like_ATP-bd"/>
</dbReference>
<dbReference type="PROSITE" id="PS50893">
    <property type="entry name" value="ABC_TRANSPORTER_2"/>
    <property type="match status" value="1"/>
</dbReference>
<accession>A0ABR7T4Y2</accession>
<dbReference type="InterPro" id="IPR017871">
    <property type="entry name" value="ABC_transporter-like_CS"/>
</dbReference>
<evidence type="ECO:0000313" key="5">
    <source>
        <dbReference type="Proteomes" id="UP000617402"/>
    </source>
</evidence>
<keyword evidence="1" id="KW-0547">Nucleotide-binding</keyword>
<keyword evidence="2 4" id="KW-0067">ATP-binding</keyword>
<evidence type="ECO:0000313" key="4">
    <source>
        <dbReference type="EMBL" id="MBC9785137.1"/>
    </source>
</evidence>
<dbReference type="InterPro" id="IPR050334">
    <property type="entry name" value="Molybdenum_import_ModC"/>
</dbReference>
<dbReference type="PANTHER" id="PTHR43514">
    <property type="entry name" value="ABC TRANSPORTER I FAMILY MEMBER 10"/>
    <property type="match status" value="1"/>
</dbReference>
<reference evidence="4 5" key="1">
    <citation type="submission" date="2020-07" db="EMBL/GenBank/DDBJ databases">
        <title>Draft whole-genome sequence of Heliobacterium chlorum DSM 3682, type strain.</title>
        <authorList>
            <person name="Kyndt J.A."/>
            <person name="Meyer T.E."/>
            <person name="Imhoff J.F."/>
        </authorList>
    </citation>
    <scope>NUCLEOTIDE SEQUENCE [LARGE SCALE GENOMIC DNA]</scope>
    <source>
        <strain evidence="4 5">DSM 3682</strain>
    </source>
</reference>
<proteinExistence type="predicted"/>
<comment type="caution">
    <text evidence="4">The sequence shown here is derived from an EMBL/GenBank/DDBJ whole genome shotgun (WGS) entry which is preliminary data.</text>
</comment>
<dbReference type="GO" id="GO:0005524">
    <property type="term" value="F:ATP binding"/>
    <property type="evidence" value="ECO:0007669"/>
    <property type="project" value="UniProtKB-KW"/>
</dbReference>
<name>A0ABR7T4Y2_HELCL</name>
<dbReference type="Pfam" id="PF00005">
    <property type="entry name" value="ABC_tran"/>
    <property type="match status" value="1"/>
</dbReference>
<evidence type="ECO:0000259" key="3">
    <source>
        <dbReference type="PROSITE" id="PS50893"/>
    </source>
</evidence>
<keyword evidence="5" id="KW-1185">Reference proteome</keyword>
<protein>
    <submittedName>
        <fullName evidence="4">Sulfate/molybdate ABC transporter ATP-binding protein</fullName>
    </submittedName>
</protein>
<organism evidence="4 5">
    <name type="scientific">Heliobacterium chlorum</name>
    <dbReference type="NCBI Taxonomy" id="2698"/>
    <lineage>
        <taxon>Bacteria</taxon>
        <taxon>Bacillati</taxon>
        <taxon>Bacillota</taxon>
        <taxon>Clostridia</taxon>
        <taxon>Eubacteriales</taxon>
        <taxon>Heliobacteriaceae</taxon>
        <taxon>Heliobacterium</taxon>
    </lineage>
</organism>
<dbReference type="PANTHER" id="PTHR43514:SF1">
    <property type="entry name" value="SULFATE_THIOSULFATE IMPORT ATP-BINDING PROTEIN CYSA"/>
    <property type="match status" value="1"/>
</dbReference>
<dbReference type="SUPFAM" id="SSF52540">
    <property type="entry name" value="P-loop containing nucleoside triphosphate hydrolases"/>
    <property type="match status" value="1"/>
</dbReference>
<dbReference type="InterPro" id="IPR003593">
    <property type="entry name" value="AAA+_ATPase"/>
</dbReference>
<dbReference type="EMBL" id="JACVHF010000011">
    <property type="protein sequence ID" value="MBC9785137.1"/>
    <property type="molecule type" value="Genomic_DNA"/>
</dbReference>
<dbReference type="InterPro" id="IPR027417">
    <property type="entry name" value="P-loop_NTPase"/>
</dbReference>
<dbReference type="Gene3D" id="3.40.50.300">
    <property type="entry name" value="P-loop containing nucleotide triphosphate hydrolases"/>
    <property type="match status" value="1"/>
</dbReference>
<dbReference type="PROSITE" id="PS00211">
    <property type="entry name" value="ABC_TRANSPORTER_1"/>
    <property type="match status" value="1"/>
</dbReference>
<dbReference type="Proteomes" id="UP000617402">
    <property type="component" value="Unassembled WGS sequence"/>
</dbReference>
<evidence type="ECO:0000256" key="2">
    <source>
        <dbReference type="ARBA" id="ARBA00022840"/>
    </source>
</evidence>
<dbReference type="SMART" id="SM00382">
    <property type="entry name" value="AAA"/>
    <property type="match status" value="1"/>
</dbReference>
<sequence>MELQVHIEKRFPGFHLQVNFTAGREPLGLLGGSGAGKSMILRCIAGLVTPDRGRISLNGRILFDSEQGINLPSRERKIGYLFQDYAVFPHMSVAENILFGLRLLGLSQEEQIQRVARSIDQFQLHDLENRFPHQLSGGQLQRVAFARALSTEPEVLLLDEPFSALDHHLRTQMETVLLDTLRQYSGVTLFVTHNLEEAYRVCNHLLVLSRGKQIALDEKKRIFSHPPTVTVAQLTGCKNTSPIRIAGTHQVEALDWGCLLTLDHLVSPNWKHAGIRANHLRLVTEPAEDHRQNTFPCRIVQTIESPHRVTIRVTVKGPTTSASSSTLQVELSKKEWEFLQKEAQPLQLEIDTKDLFFMDEER</sequence>
<dbReference type="RefSeq" id="WP_188040636.1">
    <property type="nucleotide sequence ID" value="NZ_JACVHF010000011.1"/>
</dbReference>
<evidence type="ECO:0000256" key="1">
    <source>
        <dbReference type="ARBA" id="ARBA00022741"/>
    </source>
</evidence>
<gene>
    <name evidence="4" type="ORF">H1S01_11520</name>
</gene>